<keyword evidence="1" id="KW-1133">Transmembrane helix</keyword>
<accession>A0ABV2WXR7</accession>
<proteinExistence type="predicted"/>
<keyword evidence="1" id="KW-0472">Membrane</keyword>
<feature type="transmembrane region" description="Helical" evidence="1">
    <location>
        <begin position="29"/>
        <end position="46"/>
    </location>
</feature>
<sequence>MADTPEKHDPLTWLVFGSGKTPKSNAQRWAPVFVVLPAAVIGFAVWDGYGPIVFGLLTAVVGATIVFGLGSVSKW</sequence>
<dbReference type="Proteomes" id="UP001550628">
    <property type="component" value="Unassembled WGS sequence"/>
</dbReference>
<evidence type="ECO:0000313" key="3">
    <source>
        <dbReference type="Proteomes" id="UP001550628"/>
    </source>
</evidence>
<dbReference type="RefSeq" id="WP_356959713.1">
    <property type="nucleotide sequence ID" value="NZ_JBEYBD010000033.1"/>
</dbReference>
<reference evidence="2 3" key="1">
    <citation type="submission" date="2024-06" db="EMBL/GenBank/DDBJ databases">
        <title>The Natural Products Discovery Center: Release of the First 8490 Sequenced Strains for Exploring Actinobacteria Biosynthetic Diversity.</title>
        <authorList>
            <person name="Kalkreuter E."/>
            <person name="Kautsar S.A."/>
            <person name="Yang D."/>
            <person name="Bader C.D."/>
            <person name="Teijaro C.N."/>
            <person name="Fluegel L."/>
            <person name="Davis C.M."/>
            <person name="Simpson J.R."/>
            <person name="Lauterbach L."/>
            <person name="Steele A.D."/>
            <person name="Gui C."/>
            <person name="Meng S."/>
            <person name="Li G."/>
            <person name="Viehrig K."/>
            <person name="Ye F."/>
            <person name="Su P."/>
            <person name="Kiefer A.F."/>
            <person name="Nichols A."/>
            <person name="Cepeda A.J."/>
            <person name="Yan W."/>
            <person name="Fan B."/>
            <person name="Jiang Y."/>
            <person name="Adhikari A."/>
            <person name="Zheng C.-J."/>
            <person name="Schuster L."/>
            <person name="Cowan T.M."/>
            <person name="Smanski M.J."/>
            <person name="Chevrette M.G."/>
            <person name="De Carvalho L.P.S."/>
            <person name="Shen B."/>
        </authorList>
    </citation>
    <scope>NUCLEOTIDE SEQUENCE [LARGE SCALE GENOMIC DNA]</scope>
    <source>
        <strain evidence="2 3">NPDC019708</strain>
    </source>
</reference>
<dbReference type="EMBL" id="JBEYBF010000026">
    <property type="protein sequence ID" value="MEU1955685.1"/>
    <property type="molecule type" value="Genomic_DNA"/>
</dbReference>
<gene>
    <name evidence="2" type="ORF">ABZ510_28000</name>
</gene>
<organism evidence="2 3">
    <name type="scientific">Nocardia rhamnosiphila</name>
    <dbReference type="NCBI Taxonomy" id="426716"/>
    <lineage>
        <taxon>Bacteria</taxon>
        <taxon>Bacillati</taxon>
        <taxon>Actinomycetota</taxon>
        <taxon>Actinomycetes</taxon>
        <taxon>Mycobacteriales</taxon>
        <taxon>Nocardiaceae</taxon>
        <taxon>Nocardia</taxon>
    </lineage>
</organism>
<comment type="caution">
    <text evidence="2">The sequence shown here is derived from an EMBL/GenBank/DDBJ whole genome shotgun (WGS) entry which is preliminary data.</text>
</comment>
<evidence type="ECO:0000313" key="2">
    <source>
        <dbReference type="EMBL" id="MEU1955685.1"/>
    </source>
</evidence>
<protein>
    <submittedName>
        <fullName evidence="2">Uncharacterized protein</fullName>
    </submittedName>
</protein>
<keyword evidence="3" id="KW-1185">Reference proteome</keyword>
<name>A0ABV2WXR7_9NOCA</name>
<keyword evidence="1" id="KW-0812">Transmembrane</keyword>
<feature type="transmembrane region" description="Helical" evidence="1">
    <location>
        <begin position="52"/>
        <end position="72"/>
    </location>
</feature>
<evidence type="ECO:0000256" key="1">
    <source>
        <dbReference type="SAM" id="Phobius"/>
    </source>
</evidence>